<reference evidence="1 2" key="1">
    <citation type="journal article" date="2021" name="BMC Genomics">
        <title>Datura genome reveals duplications of psychoactive alkaloid biosynthetic genes and high mutation rate following tissue culture.</title>
        <authorList>
            <person name="Rajewski A."/>
            <person name="Carter-House D."/>
            <person name="Stajich J."/>
            <person name="Litt A."/>
        </authorList>
    </citation>
    <scope>NUCLEOTIDE SEQUENCE [LARGE SCALE GENOMIC DNA]</scope>
    <source>
        <strain evidence="1">AR-01</strain>
    </source>
</reference>
<organism evidence="1 2">
    <name type="scientific">Datura stramonium</name>
    <name type="common">Jimsonweed</name>
    <name type="synonym">Common thornapple</name>
    <dbReference type="NCBI Taxonomy" id="4076"/>
    <lineage>
        <taxon>Eukaryota</taxon>
        <taxon>Viridiplantae</taxon>
        <taxon>Streptophyta</taxon>
        <taxon>Embryophyta</taxon>
        <taxon>Tracheophyta</taxon>
        <taxon>Spermatophyta</taxon>
        <taxon>Magnoliopsida</taxon>
        <taxon>eudicotyledons</taxon>
        <taxon>Gunneridae</taxon>
        <taxon>Pentapetalae</taxon>
        <taxon>asterids</taxon>
        <taxon>lamiids</taxon>
        <taxon>Solanales</taxon>
        <taxon>Solanaceae</taxon>
        <taxon>Solanoideae</taxon>
        <taxon>Datureae</taxon>
        <taxon>Datura</taxon>
    </lineage>
</organism>
<proteinExistence type="predicted"/>
<name>A0ABS8V8X6_DATST</name>
<gene>
    <name evidence="1" type="ORF">HAX54_030631</name>
</gene>
<keyword evidence="2" id="KW-1185">Reference proteome</keyword>
<dbReference type="PANTHER" id="PTHR48449">
    <property type="entry name" value="DUF1985 DOMAIN-CONTAINING PROTEIN"/>
    <property type="match status" value="1"/>
</dbReference>
<dbReference type="EMBL" id="JACEIK010003851">
    <property type="protein sequence ID" value="MCD9643289.1"/>
    <property type="molecule type" value="Genomic_DNA"/>
</dbReference>
<evidence type="ECO:0000313" key="1">
    <source>
        <dbReference type="EMBL" id="MCD9643289.1"/>
    </source>
</evidence>
<protein>
    <recommendedName>
        <fullName evidence="3">DUF1985 domain-containing protein</fullName>
    </recommendedName>
</protein>
<dbReference type="Proteomes" id="UP000823775">
    <property type="component" value="Unassembled WGS sequence"/>
</dbReference>
<dbReference type="PANTHER" id="PTHR48449:SF1">
    <property type="entry name" value="DUF1985 DOMAIN-CONTAINING PROTEIN"/>
    <property type="match status" value="1"/>
</dbReference>
<feature type="non-terminal residue" evidence="1">
    <location>
        <position position="116"/>
    </location>
</feature>
<evidence type="ECO:0008006" key="3">
    <source>
        <dbReference type="Google" id="ProtNLM"/>
    </source>
</evidence>
<comment type="caution">
    <text evidence="1">The sequence shown here is derived from an EMBL/GenBank/DDBJ whole genome shotgun (WGS) entry which is preliminary data.</text>
</comment>
<accession>A0ABS8V8X6</accession>
<sequence length="116" mass="13246">MTARSADKLTSNDINKDLRKYLTASQFKRFSEQTYFAAYTHMPKYHVQAQIIRCAMVRGVESSSVDAFLINLSGTTLHFIQREFTLITGLNCMADNSKFEFDTDVPNRLISQYFGG</sequence>
<evidence type="ECO:0000313" key="2">
    <source>
        <dbReference type="Proteomes" id="UP000823775"/>
    </source>
</evidence>